<dbReference type="EMBL" id="JAFIMR010000016">
    <property type="protein sequence ID" value="KAI1868853.1"/>
    <property type="molecule type" value="Genomic_DNA"/>
</dbReference>
<sequence length="1002" mass="107614">MAGQGSGIVFDAMMIDLGNNRLEDLARDVNPRGGQNTHATAEPPATQPREVANKKANAWNHAVASGAFRDDDSRGVDGLDTIANGRLHAHNAQLRARPDVPRNAGPRSQYNPLNPSAAIHGPRRRFSPQRQNHDSYGIAENNIAFSPQAEGGPTPIRPTRPVPAFSGAAGLDAAVPQRGAVQSIPRHPLSSHSRSAVPSSSTPTRTADASRDAVSSPADGAILPHLRAATTSLQRPSNDPASSLRRGAINGNAKPSASAQSPAGGIAASLTTSSQRAASPVSASVSTRTWPVQTAQGLPPHLCPSSPVVVSKALASSLPMANITLQSSKDMAPVPAAPRSDEPSTQGGSSIRPTPDVTVFFESAIQSPRAAGTKDGNLFLYKHPQKNVCIWEMRLEDGYMVRDDARAIVNPIFKLGSALLLRRQDASDEPIRATNVRLGSMTQADEFVKLLKDLMLMFAYSSDPRYPAEEIEDTKQSAMIDISTLSPLEDAMDAESIVEDPNSPQATVKSFASAQSISEDQDSNKDQETASVKQEPTDNEDVLRLEDDVLANMIQQLDRNQADGRSKSYADIDYMVKKTEETLDTETPHLPSDANKKHVNVEPLVPSTESEVLIDTTLASPEPTRRSCARDLEGIVYHPTHASTSALDPEIVVNHGTNNSGQISSSSASSKALANSIKVESPEPSVQPEPSKDNEVSEPSLALRESPASGRQQVMQCDANKKGAINASKLKSIPVGIGLSHASMTVLSSLTAYNYRIMSRTFDDMVEWIERTQMYREGSVKEFSAVQTLVMHLARHTTFRSLNHEDQLQTAAVVFANLRQLKRQSRIVYSPLQILELETHARRAPPAVLLLNEFIDLSRLVCRTTSHLSPVRSSIAHSRGTVSARQTQSGLSNDEPTHGSSRQTSPRPSSPLRHSRLGLAPANDGHLHVPSERAEMPDQGECSTTQAVSAVTSAPAAESSPPTVQTNDYTPSTGDQVRELPPHLRAMGRSHANGGLGGSRWA</sequence>
<evidence type="ECO:0000313" key="2">
    <source>
        <dbReference type="EMBL" id="KAI1868853.1"/>
    </source>
</evidence>
<feature type="region of interest" description="Disordered" evidence="1">
    <location>
        <begin position="26"/>
        <end position="49"/>
    </location>
</feature>
<dbReference type="Proteomes" id="UP000829685">
    <property type="component" value="Unassembled WGS sequence"/>
</dbReference>
<proteinExistence type="predicted"/>
<organism evidence="2 3">
    <name type="scientific">Neoarthrinium moseri</name>
    <dbReference type="NCBI Taxonomy" id="1658444"/>
    <lineage>
        <taxon>Eukaryota</taxon>
        <taxon>Fungi</taxon>
        <taxon>Dikarya</taxon>
        <taxon>Ascomycota</taxon>
        <taxon>Pezizomycotina</taxon>
        <taxon>Sordariomycetes</taxon>
        <taxon>Xylariomycetidae</taxon>
        <taxon>Amphisphaeriales</taxon>
        <taxon>Apiosporaceae</taxon>
        <taxon>Neoarthrinium</taxon>
    </lineage>
</organism>
<feature type="compositionally biased region" description="Polar residues" evidence="1">
    <location>
        <begin position="870"/>
        <end position="894"/>
    </location>
</feature>
<gene>
    <name evidence="2" type="ORF">JX265_006832</name>
</gene>
<reference evidence="2" key="1">
    <citation type="submission" date="2021-03" db="EMBL/GenBank/DDBJ databases">
        <title>Revisited historic fungal species revealed as producer of novel bioactive compounds through whole genome sequencing and comparative genomics.</title>
        <authorList>
            <person name="Vignolle G.A."/>
            <person name="Hochenegger N."/>
            <person name="Mach R.L."/>
            <person name="Mach-Aigner A.R."/>
            <person name="Javad Rahimi M."/>
            <person name="Salim K.A."/>
            <person name="Chan C.M."/>
            <person name="Lim L.B.L."/>
            <person name="Cai F."/>
            <person name="Druzhinina I.S."/>
            <person name="U'Ren J.M."/>
            <person name="Derntl C."/>
        </authorList>
    </citation>
    <scope>NUCLEOTIDE SEQUENCE</scope>
    <source>
        <strain evidence="2">TUCIM 5799</strain>
    </source>
</reference>
<feature type="region of interest" description="Disordered" evidence="1">
    <location>
        <begin position="500"/>
        <end position="541"/>
    </location>
</feature>
<feature type="region of interest" description="Disordered" evidence="1">
    <location>
        <begin position="652"/>
        <end position="713"/>
    </location>
</feature>
<feature type="compositionally biased region" description="Basic and acidic residues" evidence="1">
    <location>
        <begin position="925"/>
        <end position="936"/>
    </location>
</feature>
<feature type="region of interest" description="Disordered" evidence="1">
    <location>
        <begin position="179"/>
        <end position="285"/>
    </location>
</feature>
<accession>A0A9Q0AP44</accession>
<feature type="compositionally biased region" description="Polar residues" evidence="1">
    <location>
        <begin position="269"/>
        <end position="285"/>
    </location>
</feature>
<feature type="region of interest" description="Disordered" evidence="1">
    <location>
        <begin position="870"/>
        <end position="979"/>
    </location>
</feature>
<evidence type="ECO:0000256" key="1">
    <source>
        <dbReference type="SAM" id="MobiDB-lite"/>
    </source>
</evidence>
<keyword evidence="3" id="KW-1185">Reference proteome</keyword>
<evidence type="ECO:0000313" key="3">
    <source>
        <dbReference type="Proteomes" id="UP000829685"/>
    </source>
</evidence>
<feature type="compositionally biased region" description="Polar residues" evidence="1">
    <location>
        <begin position="229"/>
        <end position="241"/>
    </location>
</feature>
<feature type="region of interest" description="Disordered" evidence="1">
    <location>
        <begin position="98"/>
        <end position="133"/>
    </location>
</feature>
<name>A0A9Q0AP44_9PEZI</name>
<dbReference type="AlphaFoldDB" id="A0A9Q0AP44"/>
<feature type="compositionally biased region" description="Polar residues" evidence="1">
    <location>
        <begin position="960"/>
        <end position="975"/>
    </location>
</feature>
<feature type="compositionally biased region" description="Polar residues" evidence="1">
    <location>
        <begin position="502"/>
        <end position="518"/>
    </location>
</feature>
<feature type="compositionally biased region" description="Low complexity" evidence="1">
    <location>
        <begin position="658"/>
        <end position="676"/>
    </location>
</feature>
<feature type="compositionally biased region" description="Polar residues" evidence="1">
    <location>
        <begin position="343"/>
        <end position="352"/>
    </location>
</feature>
<feature type="compositionally biased region" description="Low complexity" evidence="1">
    <location>
        <begin position="190"/>
        <end position="207"/>
    </location>
</feature>
<feature type="compositionally biased region" description="Low complexity" evidence="1">
    <location>
        <begin position="900"/>
        <end position="912"/>
    </location>
</feature>
<feature type="compositionally biased region" description="Polar residues" evidence="1">
    <location>
        <begin position="941"/>
        <end position="952"/>
    </location>
</feature>
<protein>
    <submittedName>
        <fullName evidence="2">Uncharacterized protein</fullName>
    </submittedName>
</protein>
<comment type="caution">
    <text evidence="2">The sequence shown here is derived from an EMBL/GenBank/DDBJ whole genome shotgun (WGS) entry which is preliminary data.</text>
</comment>
<feature type="region of interest" description="Disordered" evidence="1">
    <location>
        <begin position="326"/>
        <end position="354"/>
    </location>
</feature>